<reference evidence="1" key="1">
    <citation type="journal article" date="2021" name="Proc. Natl. Acad. Sci. U.S.A.">
        <title>A Catalog of Tens of Thousands of Viruses from Human Metagenomes Reveals Hidden Associations with Chronic Diseases.</title>
        <authorList>
            <person name="Tisza M.J."/>
            <person name="Buck C.B."/>
        </authorList>
    </citation>
    <scope>NUCLEOTIDE SEQUENCE</scope>
    <source>
        <strain evidence="1">Ct3Pt8</strain>
    </source>
</reference>
<accession>A0A8S5MLY9</accession>
<proteinExistence type="predicted"/>
<organism evidence="1">
    <name type="scientific">Myoviridae sp. ct3Pt8</name>
    <dbReference type="NCBI Taxonomy" id="2826608"/>
    <lineage>
        <taxon>Viruses</taxon>
        <taxon>Duplodnaviria</taxon>
        <taxon>Heunggongvirae</taxon>
        <taxon>Uroviricota</taxon>
        <taxon>Caudoviricetes</taxon>
    </lineage>
</organism>
<name>A0A8S5MLY9_9CAUD</name>
<evidence type="ECO:0000313" key="1">
    <source>
        <dbReference type="EMBL" id="DAD83389.1"/>
    </source>
</evidence>
<protein>
    <submittedName>
        <fullName evidence="1">Uncharacterized protein</fullName>
    </submittedName>
</protein>
<dbReference type="EMBL" id="BK014935">
    <property type="protein sequence ID" value="DAD83389.1"/>
    <property type="molecule type" value="Genomic_DNA"/>
</dbReference>
<sequence>MKQELNEIFALAPKSKGATGKEQSIYKKEIFADMLPKECKSMRSKLRRNRDNFISASIECKGNKKELDALKANWKKYAESVYRNVSNICEANSSEQTQKLCANFLEIMNA</sequence>